<keyword evidence="14" id="KW-1185">Reference proteome</keyword>
<proteinExistence type="predicted"/>
<dbReference type="OrthoDB" id="901393at2759"/>
<evidence type="ECO:0000256" key="7">
    <source>
        <dbReference type="ARBA" id="ARBA00022927"/>
    </source>
</evidence>
<keyword evidence="4" id="KW-0963">Cytoplasm</keyword>
<dbReference type="PANTHER" id="PTHR10635:SF0">
    <property type="entry name" value="COATOMER SUBUNIT BETA"/>
    <property type="match status" value="1"/>
</dbReference>
<sequence length="189" mass="21626">MNRKAQVSHTQANVLFDFHHLMSTKFLGNEPPRIEGEDNDGAKKHNCTLQITGFSDPIYTEAYVTFLYYDIVLDVTVINVTKETLQNLCSLGLATIADLKLVKRPQNYMLALESRKQIRPNIKIFSIEIGVIFGNIVYETSNRNVVVRSDIHIDIVYYFSPASCVGLPFKTMWAESKWENKVYLMVTLL</sequence>
<keyword evidence="8" id="KW-0333">Golgi apparatus</keyword>
<protein>
    <submittedName>
        <fullName evidence="13">Uncharacterized protein</fullName>
    </submittedName>
</protein>
<dbReference type="Proteomes" id="UP001153076">
    <property type="component" value="Unassembled WGS sequence"/>
</dbReference>
<feature type="domain" description="Coatomer beta subunit C-terminal" evidence="11">
    <location>
        <begin position="37"/>
        <end position="139"/>
    </location>
</feature>
<evidence type="ECO:0000259" key="11">
    <source>
        <dbReference type="Pfam" id="PF07718"/>
    </source>
</evidence>
<dbReference type="GO" id="GO:0006891">
    <property type="term" value="P:intra-Golgi vesicle-mediated transport"/>
    <property type="evidence" value="ECO:0007669"/>
    <property type="project" value="TreeGrafter"/>
</dbReference>
<evidence type="ECO:0000256" key="5">
    <source>
        <dbReference type="ARBA" id="ARBA00022737"/>
    </source>
</evidence>
<dbReference type="GO" id="GO:0005198">
    <property type="term" value="F:structural molecule activity"/>
    <property type="evidence" value="ECO:0007669"/>
    <property type="project" value="InterPro"/>
</dbReference>
<evidence type="ECO:0000256" key="6">
    <source>
        <dbReference type="ARBA" id="ARBA00022892"/>
    </source>
</evidence>
<keyword evidence="9" id="KW-0472">Membrane</keyword>
<dbReference type="Pfam" id="PF14806">
    <property type="entry name" value="Coatomer_b_Cpla"/>
    <property type="match status" value="1"/>
</dbReference>
<dbReference type="InterPro" id="IPR016460">
    <property type="entry name" value="COPB1"/>
</dbReference>
<dbReference type="AlphaFoldDB" id="A0A9Q1JU61"/>
<dbReference type="GO" id="GO:0030126">
    <property type="term" value="C:COPI vesicle coat"/>
    <property type="evidence" value="ECO:0007669"/>
    <property type="project" value="InterPro"/>
</dbReference>
<evidence type="ECO:0000256" key="4">
    <source>
        <dbReference type="ARBA" id="ARBA00022490"/>
    </source>
</evidence>
<keyword evidence="10" id="KW-0968">Cytoplasmic vesicle</keyword>
<comment type="subcellular location">
    <subcellularLocation>
        <location evidence="2">Cytoplasmic vesicle</location>
        <location evidence="2">COPI-coated vesicle membrane</location>
        <topology evidence="2">Peripheral membrane protein</topology>
        <orientation evidence="2">Cytoplasmic side</orientation>
    </subcellularLocation>
    <subcellularLocation>
        <location evidence="1">Golgi apparatus membrane</location>
        <topology evidence="1">Peripheral membrane protein</topology>
        <orientation evidence="1">Cytoplasmic side</orientation>
    </subcellularLocation>
</comment>
<evidence type="ECO:0000256" key="2">
    <source>
        <dbReference type="ARBA" id="ARBA00004347"/>
    </source>
</evidence>
<keyword evidence="7" id="KW-0653">Protein transport</keyword>
<keyword evidence="3" id="KW-0813">Transport</keyword>
<dbReference type="GO" id="GO:0000139">
    <property type="term" value="C:Golgi membrane"/>
    <property type="evidence" value="ECO:0007669"/>
    <property type="project" value="UniProtKB-SubCell"/>
</dbReference>
<evidence type="ECO:0000256" key="10">
    <source>
        <dbReference type="ARBA" id="ARBA00023329"/>
    </source>
</evidence>
<gene>
    <name evidence="13" type="ORF">Cgig2_005398</name>
</gene>
<name>A0A9Q1JU61_9CARY</name>
<dbReference type="EMBL" id="JAKOGI010000728">
    <property type="protein sequence ID" value="KAJ8431049.1"/>
    <property type="molecule type" value="Genomic_DNA"/>
</dbReference>
<dbReference type="GO" id="GO:0006886">
    <property type="term" value="P:intracellular protein transport"/>
    <property type="evidence" value="ECO:0007669"/>
    <property type="project" value="InterPro"/>
</dbReference>
<keyword evidence="5" id="KW-0677">Repeat</keyword>
<evidence type="ECO:0000259" key="12">
    <source>
        <dbReference type="Pfam" id="PF14806"/>
    </source>
</evidence>
<keyword evidence="6" id="KW-0931">ER-Golgi transport</keyword>
<dbReference type="InterPro" id="IPR029446">
    <property type="entry name" value="COPB1_appendage_platform_dom"/>
</dbReference>
<dbReference type="PANTHER" id="PTHR10635">
    <property type="entry name" value="COATOMER SUBUNIT BETA"/>
    <property type="match status" value="1"/>
</dbReference>
<evidence type="ECO:0000256" key="3">
    <source>
        <dbReference type="ARBA" id="ARBA00022448"/>
    </source>
</evidence>
<feature type="domain" description="Coatomer beta subunit appendage platform" evidence="12">
    <location>
        <begin position="143"/>
        <end position="185"/>
    </location>
</feature>
<evidence type="ECO:0000256" key="9">
    <source>
        <dbReference type="ARBA" id="ARBA00023136"/>
    </source>
</evidence>
<evidence type="ECO:0000313" key="13">
    <source>
        <dbReference type="EMBL" id="KAJ8431049.1"/>
    </source>
</evidence>
<evidence type="ECO:0000256" key="1">
    <source>
        <dbReference type="ARBA" id="ARBA00004255"/>
    </source>
</evidence>
<dbReference type="GO" id="GO:0006888">
    <property type="term" value="P:endoplasmic reticulum to Golgi vesicle-mediated transport"/>
    <property type="evidence" value="ECO:0007669"/>
    <property type="project" value="TreeGrafter"/>
</dbReference>
<organism evidence="13 14">
    <name type="scientific">Carnegiea gigantea</name>
    <dbReference type="NCBI Taxonomy" id="171969"/>
    <lineage>
        <taxon>Eukaryota</taxon>
        <taxon>Viridiplantae</taxon>
        <taxon>Streptophyta</taxon>
        <taxon>Embryophyta</taxon>
        <taxon>Tracheophyta</taxon>
        <taxon>Spermatophyta</taxon>
        <taxon>Magnoliopsida</taxon>
        <taxon>eudicotyledons</taxon>
        <taxon>Gunneridae</taxon>
        <taxon>Pentapetalae</taxon>
        <taxon>Caryophyllales</taxon>
        <taxon>Cactineae</taxon>
        <taxon>Cactaceae</taxon>
        <taxon>Cactoideae</taxon>
        <taxon>Echinocereeae</taxon>
        <taxon>Carnegiea</taxon>
    </lineage>
</organism>
<comment type="caution">
    <text evidence="13">The sequence shown here is derived from an EMBL/GenBank/DDBJ whole genome shotgun (WGS) entry which is preliminary data.</text>
</comment>
<reference evidence="13" key="1">
    <citation type="submission" date="2022-04" db="EMBL/GenBank/DDBJ databases">
        <title>Carnegiea gigantea Genome sequencing and assembly v2.</title>
        <authorList>
            <person name="Copetti D."/>
            <person name="Sanderson M.J."/>
            <person name="Burquez A."/>
            <person name="Wojciechowski M.F."/>
        </authorList>
    </citation>
    <scope>NUCLEOTIDE SEQUENCE</scope>
    <source>
        <strain evidence="13">SGP5-SGP5p</strain>
        <tissue evidence="13">Aerial part</tissue>
    </source>
</reference>
<evidence type="ECO:0000256" key="8">
    <source>
        <dbReference type="ARBA" id="ARBA00023034"/>
    </source>
</evidence>
<dbReference type="InterPro" id="IPR011710">
    <property type="entry name" value="Coatomer_bsu_C"/>
</dbReference>
<accession>A0A9Q1JU61</accession>
<dbReference type="Pfam" id="PF07718">
    <property type="entry name" value="Coatamer_beta_C"/>
    <property type="match status" value="1"/>
</dbReference>
<evidence type="ECO:0000313" key="14">
    <source>
        <dbReference type="Proteomes" id="UP001153076"/>
    </source>
</evidence>